<reference evidence="3" key="1">
    <citation type="journal article" date="2023" name="Insect Mol. Biol.">
        <title>Genome sequencing provides insights into the evolution of gene families encoding plant cell wall-degrading enzymes in longhorned beetles.</title>
        <authorList>
            <person name="Shin N.R."/>
            <person name="Okamura Y."/>
            <person name="Kirsch R."/>
            <person name="Pauchet Y."/>
        </authorList>
    </citation>
    <scope>NUCLEOTIDE SEQUENCE</scope>
    <source>
        <strain evidence="3">MMC_N1</strain>
    </source>
</reference>
<dbReference type="SUPFAM" id="SSF57997">
    <property type="entry name" value="Tropomyosin"/>
    <property type="match status" value="1"/>
</dbReference>
<proteinExistence type="predicted"/>
<evidence type="ECO:0000256" key="2">
    <source>
        <dbReference type="SAM" id="Coils"/>
    </source>
</evidence>
<feature type="coiled-coil region" evidence="2">
    <location>
        <begin position="86"/>
        <end position="134"/>
    </location>
</feature>
<sequence length="144" mass="16921">MLEVNVLDIQKAKYVENVIAVRDRLAFTCVNKEDMNKLVRCLRESQNLCINIVHSTEGENLSQFQPRVPIERLHGGLSHSLDIVRLENLKGQMSDVRKSLRNYDQQIQTYQNELVKLNEKLNVTERRVGNYRERSNTYKCWCPE</sequence>
<organism evidence="3 4">
    <name type="scientific">Molorchus minor</name>
    <dbReference type="NCBI Taxonomy" id="1323400"/>
    <lineage>
        <taxon>Eukaryota</taxon>
        <taxon>Metazoa</taxon>
        <taxon>Ecdysozoa</taxon>
        <taxon>Arthropoda</taxon>
        <taxon>Hexapoda</taxon>
        <taxon>Insecta</taxon>
        <taxon>Pterygota</taxon>
        <taxon>Neoptera</taxon>
        <taxon>Endopterygota</taxon>
        <taxon>Coleoptera</taxon>
        <taxon>Polyphaga</taxon>
        <taxon>Cucujiformia</taxon>
        <taxon>Chrysomeloidea</taxon>
        <taxon>Cerambycidae</taxon>
        <taxon>Lamiinae</taxon>
        <taxon>Monochamini</taxon>
        <taxon>Molorchus</taxon>
    </lineage>
</organism>
<evidence type="ECO:0000313" key="3">
    <source>
        <dbReference type="EMBL" id="KAJ8979329.1"/>
    </source>
</evidence>
<keyword evidence="1 2" id="KW-0175">Coiled coil</keyword>
<gene>
    <name evidence="3" type="ORF">NQ317_006943</name>
</gene>
<dbReference type="PANTHER" id="PTHR45916:SF1">
    <property type="entry name" value="STRUCTURAL MAINTENANCE OF CHROMOSOMES PROTEIN 5"/>
    <property type="match status" value="1"/>
</dbReference>
<accession>A0ABQ9JP41</accession>
<name>A0ABQ9JP41_9CUCU</name>
<protein>
    <submittedName>
        <fullName evidence="3">Uncharacterized protein</fullName>
    </submittedName>
</protein>
<dbReference type="Proteomes" id="UP001162164">
    <property type="component" value="Unassembled WGS sequence"/>
</dbReference>
<dbReference type="PANTHER" id="PTHR45916">
    <property type="entry name" value="STRUCTURAL MAINTENANCE OF CHROMOSOMES PROTEIN 5"/>
    <property type="match status" value="1"/>
</dbReference>
<comment type="caution">
    <text evidence="3">The sequence shown here is derived from an EMBL/GenBank/DDBJ whole genome shotgun (WGS) entry which is preliminary data.</text>
</comment>
<evidence type="ECO:0000256" key="1">
    <source>
        <dbReference type="ARBA" id="ARBA00023054"/>
    </source>
</evidence>
<keyword evidence="4" id="KW-1185">Reference proteome</keyword>
<dbReference type="EMBL" id="JAPWTJ010000350">
    <property type="protein sequence ID" value="KAJ8979329.1"/>
    <property type="molecule type" value="Genomic_DNA"/>
</dbReference>
<evidence type="ECO:0000313" key="4">
    <source>
        <dbReference type="Proteomes" id="UP001162164"/>
    </source>
</evidence>